<gene>
    <name evidence="2" type="ORF">SAMN05428963_10199</name>
</gene>
<organism evidence="2 3">
    <name type="scientific">Consotaella salsifontis</name>
    <dbReference type="NCBI Taxonomy" id="1365950"/>
    <lineage>
        <taxon>Bacteria</taxon>
        <taxon>Pseudomonadati</taxon>
        <taxon>Pseudomonadota</taxon>
        <taxon>Alphaproteobacteria</taxon>
        <taxon>Hyphomicrobiales</taxon>
        <taxon>Aurantimonadaceae</taxon>
        <taxon>Consotaella</taxon>
    </lineage>
</organism>
<proteinExistence type="predicted"/>
<dbReference type="EMBL" id="FUXL01000001">
    <property type="protein sequence ID" value="SJZ50765.1"/>
    <property type="molecule type" value="Genomic_DNA"/>
</dbReference>
<name>A0A1T4L7S1_9HYPH</name>
<keyword evidence="3" id="KW-1185">Reference proteome</keyword>
<dbReference type="AlphaFoldDB" id="A0A1T4L7S1"/>
<evidence type="ECO:0000313" key="2">
    <source>
        <dbReference type="EMBL" id="SJZ50765.1"/>
    </source>
</evidence>
<sequence length="357" mass="37405">MAQSAPIPSFLDRSLRGFEDHPSGAYASPSAIPGGGLVPTPDAVGVPRTGPLKTLNPIALPEGFGKIPVPNITVPGLPAYAPQPVPQLLEQPRRALALEARLVEDGQAVPSGVVWRLFSPIPGSDGKLPLVATATGGAVTLDVAPGSYILHAAYGRAGITKRINFTGLRTRELVVLECGGLKLNAVLADHEPVPADKLLFDVYTAAANERDRQMIATGVTPGQTLRLNAGTYQVVSHYGSDNAVVRADIRVEAGKLTEATVEHHAAQLTFKLVREEGGEAIADTAWSVSTPSGDVIRESVGAFPSMILAEGDYVVVARNKDHVYQREFEVVSSANTDVEVMTSDALGAPGAEEGSGD</sequence>
<reference evidence="2 3" key="1">
    <citation type="submission" date="2017-02" db="EMBL/GenBank/DDBJ databases">
        <authorList>
            <person name="Peterson S.W."/>
        </authorList>
    </citation>
    <scope>NUCLEOTIDE SEQUENCE [LARGE SCALE GENOMIC DNA]</scope>
    <source>
        <strain evidence="2 3">USBA 369</strain>
    </source>
</reference>
<protein>
    <submittedName>
        <fullName evidence="2">Uncharacterized protein</fullName>
    </submittedName>
</protein>
<dbReference type="RefSeq" id="WP_245318692.1">
    <property type="nucleotide sequence ID" value="NZ_FUXL01000001.1"/>
</dbReference>
<dbReference type="Proteomes" id="UP000190135">
    <property type="component" value="Unassembled WGS sequence"/>
</dbReference>
<dbReference type="STRING" id="1365950.SAMN05428963_10199"/>
<evidence type="ECO:0000313" key="3">
    <source>
        <dbReference type="Proteomes" id="UP000190135"/>
    </source>
</evidence>
<evidence type="ECO:0000256" key="1">
    <source>
        <dbReference type="SAM" id="MobiDB-lite"/>
    </source>
</evidence>
<feature type="region of interest" description="Disordered" evidence="1">
    <location>
        <begin position="22"/>
        <end position="49"/>
    </location>
</feature>
<accession>A0A1T4L7S1</accession>